<feature type="transmembrane region" description="Helical" evidence="1">
    <location>
        <begin position="414"/>
        <end position="431"/>
    </location>
</feature>
<gene>
    <name evidence="2" type="ORF">Fcan01_16970</name>
</gene>
<keyword evidence="1" id="KW-0472">Membrane</keyword>
<proteinExistence type="predicted"/>
<feature type="transmembrane region" description="Helical" evidence="1">
    <location>
        <begin position="6"/>
        <end position="23"/>
    </location>
</feature>
<reference evidence="2 3" key="1">
    <citation type="submission" date="2015-12" db="EMBL/GenBank/DDBJ databases">
        <title>The genome of Folsomia candida.</title>
        <authorList>
            <person name="Faddeeva A."/>
            <person name="Derks M.F."/>
            <person name="Anvar Y."/>
            <person name="Smit S."/>
            <person name="Van Straalen N."/>
            <person name="Roelofs D."/>
        </authorList>
    </citation>
    <scope>NUCLEOTIDE SEQUENCE [LARGE SCALE GENOMIC DNA]</scope>
    <source>
        <strain evidence="2 3">VU population</strain>
        <tissue evidence="2">Whole body</tissue>
    </source>
</reference>
<dbReference type="EMBL" id="LNIX01000012">
    <property type="protein sequence ID" value="OXA48214.1"/>
    <property type="molecule type" value="Genomic_DNA"/>
</dbReference>
<name>A0A226DTQ7_FOLCA</name>
<organism evidence="2 3">
    <name type="scientific">Folsomia candida</name>
    <name type="common">Springtail</name>
    <dbReference type="NCBI Taxonomy" id="158441"/>
    <lineage>
        <taxon>Eukaryota</taxon>
        <taxon>Metazoa</taxon>
        <taxon>Ecdysozoa</taxon>
        <taxon>Arthropoda</taxon>
        <taxon>Hexapoda</taxon>
        <taxon>Collembola</taxon>
        <taxon>Entomobryomorpha</taxon>
        <taxon>Isotomoidea</taxon>
        <taxon>Isotomidae</taxon>
        <taxon>Proisotominae</taxon>
        <taxon>Folsomia</taxon>
    </lineage>
</organism>
<comment type="caution">
    <text evidence="2">The sequence shown here is derived from an EMBL/GenBank/DDBJ whole genome shotgun (WGS) entry which is preliminary data.</text>
</comment>
<feature type="transmembrane region" description="Helical" evidence="1">
    <location>
        <begin position="390"/>
        <end position="408"/>
    </location>
</feature>
<sequence length="724" mass="83268">MQIQRLFAIIFYITTSLFLYITGKRSLPQINESTVPLGQSPGLELVFEIFSNCTTLIDIGDDQTNFALQINPSILVSSSVKQFNYTGTDRAGIARRKNIIGHCWSFIILFPENDLTRSLSGKSRTHFVTDLILHFIKKPYYVETIRLPQYIVWLTKLAPHFQYLLQATSVDMISLFGSYNFVLVSVRVDLYGELGLVAESGEDLPCLYCYNRYYSNSVKNISLPWLRINCSHAKQFSFFEDLSKFIESISHLNKYFWEVDAWINITSNASNKDTNVIKTIKRTYFTQPVTNVDHLKIAKLTTFNEFLGFWVFQDLLFNIVNTSEKYPQRKVYSIEKMHNLYPLGELSYAPDVYHSIIPIELKFWTFLSCSGVGYHTSPLKQIFTPFQTNVWIGITVIILILISLLVSVQLDVRLVFLMAGILLENSVLIPYEKKISGRKFHTGFKIMLGSYSILFGTVLTNYYKTSFTKEMIIPVKQTAPWQTILDIKNFTFYIPYEALMASEALDGMTSILDYLYFTKLLTRFSTRAQCDDVDETMSLLGGYCRLAASLADSIVFPDFMDTNQTDVFSSFIRPIRYNEVEKLVKGLSTCDKSAYMDSKENVVHAAEFLNDNTHGKVFKKGEDGFMTGMHGWQTTPVQNNFVWDRLNVMISSGIFNYWDAWFKRNKPKKLFQHYANWSHSKIDDVPQLQFNTKISTGFQIYGICIGTTIILGFVEKIIFSIARC</sequence>
<evidence type="ECO:0000256" key="1">
    <source>
        <dbReference type="SAM" id="Phobius"/>
    </source>
</evidence>
<dbReference type="Proteomes" id="UP000198287">
    <property type="component" value="Unassembled WGS sequence"/>
</dbReference>
<evidence type="ECO:0000313" key="2">
    <source>
        <dbReference type="EMBL" id="OXA48214.1"/>
    </source>
</evidence>
<dbReference type="AlphaFoldDB" id="A0A226DTQ7"/>
<evidence type="ECO:0000313" key="3">
    <source>
        <dbReference type="Proteomes" id="UP000198287"/>
    </source>
</evidence>
<keyword evidence="1" id="KW-0812">Transmembrane</keyword>
<feature type="transmembrane region" description="Helical" evidence="1">
    <location>
        <begin position="443"/>
        <end position="463"/>
    </location>
</feature>
<protein>
    <submittedName>
        <fullName evidence="2">Uncharacterized protein</fullName>
    </submittedName>
</protein>
<keyword evidence="1" id="KW-1133">Transmembrane helix</keyword>
<feature type="transmembrane region" description="Helical" evidence="1">
    <location>
        <begin position="698"/>
        <end position="719"/>
    </location>
</feature>
<accession>A0A226DTQ7</accession>
<keyword evidence="3" id="KW-1185">Reference proteome</keyword>